<dbReference type="SUPFAM" id="SSF53474">
    <property type="entry name" value="alpha/beta-Hydrolases"/>
    <property type="match status" value="1"/>
</dbReference>
<dbReference type="OrthoDB" id="2418081at2759"/>
<name>W7I8I7_9PEZI</name>
<dbReference type="GO" id="GO:0052689">
    <property type="term" value="F:carboxylic ester hydrolase activity"/>
    <property type="evidence" value="ECO:0007669"/>
    <property type="project" value="TreeGrafter"/>
</dbReference>
<gene>
    <name evidence="3" type="ORF">DRE_02156</name>
</gene>
<dbReference type="Gene3D" id="3.40.50.1820">
    <property type="entry name" value="alpha/beta hydrolase"/>
    <property type="match status" value="1"/>
</dbReference>
<dbReference type="PANTHER" id="PTHR10655">
    <property type="entry name" value="LYSOPHOSPHOLIPASE-RELATED"/>
    <property type="match status" value="1"/>
</dbReference>
<organism evidence="3 4">
    <name type="scientific">Drechslerella stenobrocha 248</name>
    <dbReference type="NCBI Taxonomy" id="1043628"/>
    <lineage>
        <taxon>Eukaryota</taxon>
        <taxon>Fungi</taxon>
        <taxon>Dikarya</taxon>
        <taxon>Ascomycota</taxon>
        <taxon>Pezizomycotina</taxon>
        <taxon>Orbiliomycetes</taxon>
        <taxon>Orbiliales</taxon>
        <taxon>Orbiliaceae</taxon>
        <taxon>Drechslerella</taxon>
    </lineage>
</organism>
<protein>
    <recommendedName>
        <fullName evidence="2">Phospholipase/carboxylesterase/thioesterase domain-containing protein</fullName>
    </recommendedName>
</protein>
<evidence type="ECO:0000313" key="4">
    <source>
        <dbReference type="Proteomes" id="UP000024837"/>
    </source>
</evidence>
<dbReference type="Pfam" id="PF02230">
    <property type="entry name" value="Abhydrolase_2"/>
    <property type="match status" value="1"/>
</dbReference>
<dbReference type="InterPro" id="IPR029058">
    <property type="entry name" value="AB_hydrolase_fold"/>
</dbReference>
<dbReference type="Proteomes" id="UP000024837">
    <property type="component" value="Unassembled WGS sequence"/>
</dbReference>
<dbReference type="InterPro" id="IPR050565">
    <property type="entry name" value="LYPA1-2/EST-like"/>
</dbReference>
<evidence type="ECO:0000313" key="3">
    <source>
        <dbReference type="EMBL" id="EWC48387.1"/>
    </source>
</evidence>
<accession>W7I8I7</accession>
<reference evidence="3 4" key="1">
    <citation type="submission" date="2013-05" db="EMBL/GenBank/DDBJ databases">
        <title>Drechslerella stenobrocha genome reveals carnivorous origination and mechanical trapping mechanism of predatory fungi.</title>
        <authorList>
            <person name="Liu X."/>
            <person name="Zhang W."/>
            <person name="Liu K."/>
        </authorList>
    </citation>
    <scope>NUCLEOTIDE SEQUENCE [LARGE SCALE GENOMIC DNA]</scope>
    <source>
        <strain evidence="3 4">248</strain>
    </source>
</reference>
<dbReference type="InterPro" id="IPR003140">
    <property type="entry name" value="PLipase/COase/thioEstase"/>
</dbReference>
<dbReference type="HOGENOM" id="CLU_049413_2_2_1"/>
<dbReference type="GO" id="GO:0005737">
    <property type="term" value="C:cytoplasm"/>
    <property type="evidence" value="ECO:0007669"/>
    <property type="project" value="TreeGrafter"/>
</dbReference>
<dbReference type="AlphaFoldDB" id="W7I8I7"/>
<evidence type="ECO:0000259" key="2">
    <source>
        <dbReference type="Pfam" id="PF02230"/>
    </source>
</evidence>
<evidence type="ECO:0000256" key="1">
    <source>
        <dbReference type="ARBA" id="ARBA00006499"/>
    </source>
</evidence>
<sequence length="268" mass="29841">MSASIANFPEAHIVGPTCRHTHTVIFLHGRGSNGRELAESLADVKILNSDTETLFSHFPSMRWVFPTARSSFSTAFQEEITEWFDIYSLADPSEREELQLDGLRRSIVYLRRLMEAELDRVSGYASKLILAGISQGQAVAVIFLLLQEYNVGGFMGFSGWTPLAKHLSNPMPIAPRLVEILQLEPGGVVLDGAVRVPNTPVLLGHGVDDAYVDVNLGLQTLYILCRAGYSVLWKTYEGAESNGHWLKEPEEFEDIARFIETFVERPAS</sequence>
<feature type="domain" description="Phospholipase/carboxylesterase/thioesterase" evidence="2">
    <location>
        <begin position="11"/>
        <end position="171"/>
    </location>
</feature>
<dbReference type="EMBL" id="KI966390">
    <property type="protein sequence ID" value="EWC48387.1"/>
    <property type="molecule type" value="Genomic_DNA"/>
</dbReference>
<dbReference type="PANTHER" id="PTHR10655:SF63">
    <property type="entry name" value="PHOSPHOLIPASE_CARBOXYLESTERASE_THIOESTERASE DOMAIN-CONTAINING PROTEIN"/>
    <property type="match status" value="1"/>
</dbReference>
<keyword evidence="4" id="KW-1185">Reference proteome</keyword>
<proteinExistence type="inferred from homology"/>
<comment type="similarity">
    <text evidence="1">Belongs to the AB hydrolase superfamily. AB hydrolase 2 family.</text>
</comment>
<dbReference type="GO" id="GO:0008474">
    <property type="term" value="F:palmitoyl-(protein) hydrolase activity"/>
    <property type="evidence" value="ECO:0007669"/>
    <property type="project" value="TreeGrafter"/>
</dbReference>